<dbReference type="Gene3D" id="3.20.70.20">
    <property type="match status" value="1"/>
</dbReference>
<keyword evidence="4 6" id="KW-0215">Deoxyribonucleotide synthesis</keyword>
<dbReference type="InterPro" id="IPR008926">
    <property type="entry name" value="RNR_R1-su_N"/>
</dbReference>
<evidence type="ECO:0000256" key="6">
    <source>
        <dbReference type="RuleBase" id="RU003410"/>
    </source>
</evidence>
<dbReference type="AlphaFoldDB" id="A0A0F9WT98"/>
<evidence type="ECO:0000256" key="2">
    <source>
        <dbReference type="ARBA" id="ARBA00012274"/>
    </source>
</evidence>
<feature type="domain" description="Ribonucleotide reductase large subunit" evidence="7">
    <location>
        <begin position="570"/>
        <end position="592"/>
    </location>
</feature>
<dbReference type="VEuPathDB" id="MicrosporidiaDB:AAJ76_700011409"/>
<dbReference type="PROSITE" id="PS00089">
    <property type="entry name" value="RIBORED_LARGE"/>
    <property type="match status" value="1"/>
</dbReference>
<evidence type="ECO:0000259" key="7">
    <source>
        <dbReference type="PROSITE" id="PS00089"/>
    </source>
</evidence>
<dbReference type="GO" id="GO:0005524">
    <property type="term" value="F:ATP binding"/>
    <property type="evidence" value="ECO:0007669"/>
    <property type="project" value="InterPro"/>
</dbReference>
<evidence type="ECO:0000256" key="3">
    <source>
        <dbReference type="ARBA" id="ARBA00023002"/>
    </source>
</evidence>
<proteinExistence type="inferred from homology"/>
<dbReference type="GO" id="GO:0004748">
    <property type="term" value="F:ribonucleoside-diphosphate reductase activity, thioredoxin disulfide as acceptor"/>
    <property type="evidence" value="ECO:0007669"/>
    <property type="project" value="UniProtKB-EC"/>
</dbReference>
<dbReference type="RefSeq" id="XP_024331790.1">
    <property type="nucleotide sequence ID" value="XM_024476258.1"/>
</dbReference>
<organism evidence="8 9">
    <name type="scientific">Vairimorpha ceranae</name>
    <dbReference type="NCBI Taxonomy" id="40302"/>
    <lineage>
        <taxon>Eukaryota</taxon>
        <taxon>Fungi</taxon>
        <taxon>Fungi incertae sedis</taxon>
        <taxon>Microsporidia</taxon>
        <taxon>Nosematidae</taxon>
        <taxon>Vairimorpha</taxon>
    </lineage>
</organism>
<dbReference type="GO" id="GO:0005971">
    <property type="term" value="C:ribonucleoside-diphosphate reductase complex"/>
    <property type="evidence" value="ECO:0007669"/>
    <property type="project" value="TreeGrafter"/>
</dbReference>
<evidence type="ECO:0000313" key="8">
    <source>
        <dbReference type="EMBL" id="KKO76048.1"/>
    </source>
</evidence>
<evidence type="ECO:0000256" key="1">
    <source>
        <dbReference type="ARBA" id="ARBA00010406"/>
    </source>
</evidence>
<dbReference type="InterPro" id="IPR000788">
    <property type="entry name" value="RNR_lg_C"/>
</dbReference>
<dbReference type="GeneID" id="36321210"/>
<dbReference type="VEuPathDB" id="MicrosporidiaDB:G9O61_00g005160"/>
<evidence type="ECO:0000256" key="5">
    <source>
        <dbReference type="ARBA" id="ARBA00024942"/>
    </source>
</evidence>
<evidence type="ECO:0000256" key="4">
    <source>
        <dbReference type="ARBA" id="ARBA00023116"/>
    </source>
</evidence>
<dbReference type="VEuPathDB" id="MicrosporidiaDB:NCER_101343"/>
<dbReference type="SUPFAM" id="SSF48168">
    <property type="entry name" value="R1 subunit of ribonucleotide reductase, N-terminal domain"/>
    <property type="match status" value="1"/>
</dbReference>
<keyword evidence="9" id="KW-1185">Reference proteome</keyword>
<dbReference type="SUPFAM" id="SSF51998">
    <property type="entry name" value="PFL-like glycyl radical enzymes"/>
    <property type="match status" value="1"/>
</dbReference>
<comment type="similarity">
    <text evidence="1 6">Belongs to the ribonucleoside diphosphate reductase large chain family.</text>
</comment>
<keyword evidence="3 6" id="KW-0560">Oxidoreductase</keyword>
<dbReference type="GO" id="GO:0009263">
    <property type="term" value="P:deoxyribonucleotide biosynthetic process"/>
    <property type="evidence" value="ECO:0007669"/>
    <property type="project" value="UniProtKB-KW"/>
</dbReference>
<evidence type="ECO:0000313" key="9">
    <source>
        <dbReference type="Proteomes" id="UP000034350"/>
    </source>
</evidence>
<dbReference type="InterPro" id="IPR013509">
    <property type="entry name" value="RNR_lsu_N"/>
</dbReference>
<dbReference type="PRINTS" id="PR01183">
    <property type="entry name" value="RIBORDTASEM1"/>
</dbReference>
<comment type="caution">
    <text evidence="8">The sequence shown here is derived from an EMBL/GenBank/DDBJ whole genome shotgun (WGS) entry which is preliminary data.</text>
</comment>
<dbReference type="NCBIfam" id="TIGR02506">
    <property type="entry name" value="NrdE_NrdA"/>
    <property type="match status" value="1"/>
</dbReference>
<dbReference type="Proteomes" id="UP000034350">
    <property type="component" value="Unassembled WGS sequence"/>
</dbReference>
<reference evidence="8 9" key="1">
    <citation type="journal article" date="2015" name="Environ. Microbiol.">
        <title>Genome analyses suggest the presence of polyploidy and recent human-driven expansions in eight global populations of the honeybee pathogen Nosema ceranae.</title>
        <authorList>
            <person name="Pelin A."/>
            <person name="Selman M."/>
            <person name="Aris-Brosou S."/>
            <person name="Farinelli L."/>
            <person name="Corradi N."/>
        </authorList>
    </citation>
    <scope>NUCLEOTIDE SEQUENCE [LARGE SCALE GENOMIC DNA]</scope>
    <source>
        <strain evidence="8 9">PA08 1199</strain>
    </source>
</reference>
<dbReference type="CDD" id="cd01679">
    <property type="entry name" value="RNR_I"/>
    <property type="match status" value="1"/>
</dbReference>
<dbReference type="InterPro" id="IPR039718">
    <property type="entry name" value="Rrm1"/>
</dbReference>
<comment type="catalytic activity">
    <reaction evidence="6">
        <text>a 2'-deoxyribonucleoside 5'-diphosphate + [thioredoxin]-disulfide + H2O = a ribonucleoside 5'-diphosphate + [thioredoxin]-dithiol</text>
        <dbReference type="Rhea" id="RHEA:23252"/>
        <dbReference type="Rhea" id="RHEA-COMP:10698"/>
        <dbReference type="Rhea" id="RHEA-COMP:10700"/>
        <dbReference type="ChEBI" id="CHEBI:15377"/>
        <dbReference type="ChEBI" id="CHEBI:29950"/>
        <dbReference type="ChEBI" id="CHEBI:50058"/>
        <dbReference type="ChEBI" id="CHEBI:57930"/>
        <dbReference type="ChEBI" id="CHEBI:73316"/>
        <dbReference type="EC" id="1.17.4.1"/>
    </reaction>
</comment>
<dbReference type="Pfam" id="PF00317">
    <property type="entry name" value="Ribonuc_red_lgN"/>
    <property type="match status" value="1"/>
</dbReference>
<sequence>MEQKKFKKNSELTFEIIKQRVYKYVEDMSLQNVDKNYFIDKVYNGWCEDMSSFEMITFVSETAASMMTINPEYGKLSARILICHLHEITFNTFSEKIIYLQKYRNIINPEIYEIVVKNREIIDDIIDYTKDYDLTFFSITSLMKSYLFRVNDEVIERPQDIFMRVALQIHRDNWEKVKETYDLMSNHYFTHATPTLYNSCTIRSQLASCFLLSPINDSIEGIYDTLKQCAVISKHSGGIGLNLHSIRCNGSDLVSTGGKSRGIIPLIQVINSTKKYINQGGNRRSSSMAIYLEPWHKDIFDFLDLRKNTGSEDIRARDIFTALWINDLFMERVDKNEEWSLFCPNEAKGLDDVWGEDFNKLYTKYERTKNRTVVKARKLWKAIIEAQIETGTPYMLYKDTCNRLSNQQNLGIIKSSNLCAEIIEYSDKNEIAVCNLASVCLSRFVREGKFDFEELSKIVKVITRNLNNCIDSTFYPVEECKRSNFRHRPIGIGVQGLADAFVLMRYPFDSQNARDLNFKIFETIYYSALEESVELAKEYGPYETFAGSPLSKGIFHFELCKKKVPNLEKWNLLREKIKKHGVRNSLLVSPMPTASTSQIFNNNECFEPFTSNIYTRRTHAGEFQIVNQYLLKDLINLNLWSHEMKNLIIEYEGSIQNIKSIPQDIKDLYKTAWELKMKHVIDLAADRQLFIDQSQSLNLFVAQPTYSKLSSMHFYAFKSGLKTGMYYLRTRPITSAIKFTVDQKLLEKTMSSINDNDEVCDACSA</sequence>
<dbReference type="OrthoDB" id="3000483at2759"/>
<protein>
    <recommendedName>
        <fullName evidence="2 6">Ribonucleoside-diphosphate reductase</fullName>
        <ecNumber evidence="2 6">1.17.4.1</ecNumber>
    </recommendedName>
</protein>
<dbReference type="Pfam" id="PF02867">
    <property type="entry name" value="Ribonuc_red_lgC"/>
    <property type="match status" value="1"/>
</dbReference>
<dbReference type="PANTHER" id="PTHR11573">
    <property type="entry name" value="RIBONUCLEOSIDE-DIPHOSPHATE REDUCTASE LARGE CHAIN"/>
    <property type="match status" value="1"/>
</dbReference>
<dbReference type="InterPro" id="IPR013346">
    <property type="entry name" value="NrdE_NrdA_C"/>
</dbReference>
<dbReference type="EMBL" id="JPQZ01000007">
    <property type="protein sequence ID" value="KKO76048.1"/>
    <property type="molecule type" value="Genomic_DNA"/>
</dbReference>
<dbReference type="PANTHER" id="PTHR11573:SF6">
    <property type="entry name" value="RIBONUCLEOSIDE-DIPHOSPHATE REDUCTASE LARGE SUBUNIT"/>
    <property type="match status" value="1"/>
</dbReference>
<comment type="function">
    <text evidence="5 6">Provides the precursors necessary for DNA synthesis. Catalyzes the biosynthesis of deoxyribonucleotides from the corresponding ribonucleotides.</text>
</comment>
<name>A0A0F9WT98_9MICR</name>
<dbReference type="UniPathway" id="UPA00326"/>
<accession>A0A0F9WT98</accession>
<dbReference type="EC" id="1.17.4.1" evidence="2 6"/>
<gene>
    <name evidence="8" type="ORF">AAJ76_700011409</name>
</gene>